<dbReference type="InterPro" id="IPR003772">
    <property type="entry name" value="YceD"/>
</dbReference>
<dbReference type="EMBL" id="JALBUR010000005">
    <property type="protein sequence ID" value="MDX8419159.1"/>
    <property type="molecule type" value="Genomic_DNA"/>
</dbReference>
<dbReference type="AlphaFoldDB" id="A0AB35U7J0"/>
<dbReference type="Pfam" id="PF02620">
    <property type="entry name" value="YceD"/>
    <property type="match status" value="1"/>
</dbReference>
<protein>
    <submittedName>
        <fullName evidence="1">DUF177 domain-containing protein</fullName>
    </submittedName>
</protein>
<proteinExistence type="predicted"/>
<dbReference type="Proteomes" id="UP001286174">
    <property type="component" value="Unassembled WGS sequence"/>
</dbReference>
<evidence type="ECO:0000313" key="2">
    <source>
        <dbReference type="Proteomes" id="UP001286174"/>
    </source>
</evidence>
<evidence type="ECO:0000313" key="1">
    <source>
        <dbReference type="EMBL" id="MDX8419159.1"/>
    </source>
</evidence>
<dbReference type="RefSeq" id="WP_108774093.1">
    <property type="nucleotide sequence ID" value="NZ_JALBUR010000005.1"/>
</dbReference>
<gene>
    <name evidence="1" type="ORF">MOZ60_03515</name>
</gene>
<keyword evidence="2" id="KW-1185">Reference proteome</keyword>
<name>A0AB35U7J0_9FIRM</name>
<comment type="caution">
    <text evidence="1">The sequence shown here is derived from an EMBL/GenBank/DDBJ whole genome shotgun (WGS) entry which is preliminary data.</text>
</comment>
<sequence>MKWTREELERNDSPVSFDEDVEIDDSAFAENKLINAVRNVHIGGTGWLDDETGLFECDIHLTGEMLLPDAITGAQIAVPLETDSHEVYSFEETDEEDVRVVTDEVIDLLPAVIDAIMLEVPISVTEVEEDAYPSGDGWRVISEAEYQESRKNRIDPRLAKLKEFKSE</sequence>
<accession>A0AB35U7J0</accession>
<organism evidence="1 2">
    <name type="scientific">Grylomicrobium aquisgranensis</name>
    <dbReference type="NCBI Taxonomy" id="2926318"/>
    <lineage>
        <taxon>Bacteria</taxon>
        <taxon>Bacillati</taxon>
        <taxon>Bacillota</taxon>
        <taxon>Erysipelotrichia</taxon>
        <taxon>Erysipelotrichales</taxon>
        <taxon>Erysipelotrichaceae</taxon>
        <taxon>Grylomicrobium</taxon>
    </lineage>
</organism>
<reference evidence="1 2" key="1">
    <citation type="submission" date="2022-03" db="EMBL/GenBank/DDBJ databases">
        <title>Novel taxa within the pig intestine.</title>
        <authorList>
            <person name="Wylensek D."/>
            <person name="Bishof K."/>
            <person name="Afrizal A."/>
            <person name="Clavel T."/>
        </authorList>
    </citation>
    <scope>NUCLEOTIDE SEQUENCE [LARGE SCALE GENOMIC DNA]</scope>
    <source>
        <strain evidence="1 2">CLA-KB-P133</strain>
    </source>
</reference>